<keyword evidence="2" id="KW-1185">Reference proteome</keyword>
<protein>
    <submittedName>
        <fullName evidence="1">Uncharacterized protein</fullName>
    </submittedName>
</protein>
<evidence type="ECO:0000313" key="2">
    <source>
        <dbReference type="Proteomes" id="UP000215914"/>
    </source>
</evidence>
<organism evidence="1 2">
    <name type="scientific">Helianthus annuus</name>
    <name type="common">Common sunflower</name>
    <dbReference type="NCBI Taxonomy" id="4232"/>
    <lineage>
        <taxon>Eukaryota</taxon>
        <taxon>Viridiplantae</taxon>
        <taxon>Streptophyta</taxon>
        <taxon>Embryophyta</taxon>
        <taxon>Tracheophyta</taxon>
        <taxon>Spermatophyta</taxon>
        <taxon>Magnoliopsida</taxon>
        <taxon>eudicotyledons</taxon>
        <taxon>Gunneridae</taxon>
        <taxon>Pentapetalae</taxon>
        <taxon>asterids</taxon>
        <taxon>campanulids</taxon>
        <taxon>Asterales</taxon>
        <taxon>Asteraceae</taxon>
        <taxon>Asteroideae</taxon>
        <taxon>Heliantheae alliance</taxon>
        <taxon>Heliantheae</taxon>
        <taxon>Helianthus</taxon>
    </lineage>
</organism>
<sequence>MHILSLLQGKHVILNPTRRISLRHLKQAYNYISMAIYVVKVSNSFELMALAGRTMNLQLEKHTQIVKLSLMSSLILHFSVEGQLFMRLFSHFYKDQAKKALESALGGKKNEFEKWDKEIKKREEAGGGGGGGGDGLVDQTDECGWFLQHLMSAQMMWFIQGFLHINQLRERSLLRVRLRLGFLVSLQLTFHGSDHHMEFWSAVTIQEFWSAVSGQITY</sequence>
<accession>A0A251RN68</accession>
<gene>
    <name evidence="1" type="ORF">HannXRQ_Chr17g0543701</name>
</gene>
<dbReference type="InParanoid" id="A0A251RN68"/>
<name>A0A251RN68_HELAN</name>
<dbReference type="PANTHER" id="PTHR36393:SF1">
    <property type="entry name" value="SULFATE ADENYLYLTRANSFERASE SUBUNIT"/>
    <property type="match status" value="1"/>
</dbReference>
<dbReference type="EMBL" id="CM007906">
    <property type="protein sequence ID" value="OTF85786.1"/>
    <property type="molecule type" value="Genomic_DNA"/>
</dbReference>
<proteinExistence type="predicted"/>
<evidence type="ECO:0000313" key="1">
    <source>
        <dbReference type="EMBL" id="OTF85786.1"/>
    </source>
</evidence>
<dbReference type="PANTHER" id="PTHR36393">
    <property type="entry name" value="SULFATE ADENYLYLTRANSFERASE SUBUNIT"/>
    <property type="match status" value="1"/>
</dbReference>
<dbReference type="AlphaFoldDB" id="A0A251RN68"/>
<dbReference type="Proteomes" id="UP000215914">
    <property type="component" value="Chromosome 17"/>
</dbReference>
<reference evidence="2" key="1">
    <citation type="journal article" date="2017" name="Nature">
        <title>The sunflower genome provides insights into oil metabolism, flowering and Asterid evolution.</title>
        <authorList>
            <person name="Badouin H."/>
            <person name="Gouzy J."/>
            <person name="Grassa C.J."/>
            <person name="Murat F."/>
            <person name="Staton S.E."/>
            <person name="Cottret L."/>
            <person name="Lelandais-Briere C."/>
            <person name="Owens G.L."/>
            <person name="Carrere S."/>
            <person name="Mayjonade B."/>
            <person name="Legrand L."/>
            <person name="Gill N."/>
            <person name="Kane N.C."/>
            <person name="Bowers J.E."/>
            <person name="Hubner S."/>
            <person name="Bellec A."/>
            <person name="Berard A."/>
            <person name="Berges H."/>
            <person name="Blanchet N."/>
            <person name="Boniface M.C."/>
            <person name="Brunel D."/>
            <person name="Catrice O."/>
            <person name="Chaidir N."/>
            <person name="Claudel C."/>
            <person name="Donnadieu C."/>
            <person name="Faraut T."/>
            <person name="Fievet G."/>
            <person name="Helmstetter N."/>
            <person name="King M."/>
            <person name="Knapp S.J."/>
            <person name="Lai Z."/>
            <person name="Le Paslier M.C."/>
            <person name="Lippi Y."/>
            <person name="Lorenzon L."/>
            <person name="Mandel J.R."/>
            <person name="Marage G."/>
            <person name="Marchand G."/>
            <person name="Marquand E."/>
            <person name="Bret-Mestries E."/>
            <person name="Morien E."/>
            <person name="Nambeesan S."/>
            <person name="Nguyen T."/>
            <person name="Pegot-Espagnet P."/>
            <person name="Pouilly N."/>
            <person name="Raftis F."/>
            <person name="Sallet E."/>
            <person name="Schiex T."/>
            <person name="Thomas J."/>
            <person name="Vandecasteele C."/>
            <person name="Vares D."/>
            <person name="Vear F."/>
            <person name="Vautrin S."/>
            <person name="Crespi M."/>
            <person name="Mangin B."/>
            <person name="Burke J.M."/>
            <person name="Salse J."/>
            <person name="Munos S."/>
            <person name="Vincourt P."/>
            <person name="Rieseberg L.H."/>
            <person name="Langlade N.B."/>
        </authorList>
    </citation>
    <scope>NUCLEOTIDE SEQUENCE [LARGE SCALE GENOMIC DNA]</scope>
    <source>
        <strain evidence="2">cv. SF193</strain>
    </source>
</reference>